<dbReference type="GO" id="GO:0006424">
    <property type="term" value="P:glutamyl-tRNA aminoacylation"/>
    <property type="evidence" value="ECO:0007669"/>
    <property type="project" value="TreeGrafter"/>
</dbReference>
<dbReference type="InterPro" id="IPR020058">
    <property type="entry name" value="Glu/Gln-tRNA-synth_Ib_cat-dom"/>
</dbReference>
<organism evidence="6">
    <name type="scientific">marine metagenome</name>
    <dbReference type="NCBI Taxonomy" id="408172"/>
    <lineage>
        <taxon>unclassified sequences</taxon>
        <taxon>metagenomes</taxon>
        <taxon>ecological metagenomes</taxon>
    </lineage>
</organism>
<keyword evidence="2" id="KW-0547">Nucleotide-binding</keyword>
<dbReference type="Gene3D" id="3.40.50.620">
    <property type="entry name" value="HUPs"/>
    <property type="match status" value="1"/>
</dbReference>
<feature type="non-terminal residue" evidence="6">
    <location>
        <position position="207"/>
    </location>
</feature>
<dbReference type="Pfam" id="PF00749">
    <property type="entry name" value="tRNA-synt_1c"/>
    <property type="match status" value="1"/>
</dbReference>
<dbReference type="InterPro" id="IPR049940">
    <property type="entry name" value="GluQ/Sye"/>
</dbReference>
<evidence type="ECO:0000256" key="4">
    <source>
        <dbReference type="ARBA" id="ARBA00023146"/>
    </source>
</evidence>
<evidence type="ECO:0000259" key="5">
    <source>
        <dbReference type="Pfam" id="PF00749"/>
    </source>
</evidence>
<gene>
    <name evidence="6" type="ORF">METZ01_LOCUS350626</name>
</gene>
<proteinExistence type="predicted"/>
<feature type="domain" description="Glutamyl/glutaminyl-tRNA synthetase class Ib catalytic" evidence="5">
    <location>
        <begin position="4"/>
        <end position="207"/>
    </location>
</feature>
<dbReference type="InterPro" id="IPR014729">
    <property type="entry name" value="Rossmann-like_a/b/a_fold"/>
</dbReference>
<dbReference type="PRINTS" id="PR00987">
    <property type="entry name" value="TRNASYNTHGLU"/>
</dbReference>
<dbReference type="InterPro" id="IPR000924">
    <property type="entry name" value="Glu/Gln-tRNA-synth"/>
</dbReference>
<dbReference type="InterPro" id="IPR001412">
    <property type="entry name" value="aa-tRNA-synth_I_CS"/>
</dbReference>
<evidence type="ECO:0000256" key="2">
    <source>
        <dbReference type="ARBA" id="ARBA00022741"/>
    </source>
</evidence>
<accession>A0A382RKI2</accession>
<protein>
    <recommendedName>
        <fullName evidence="5">Glutamyl/glutaminyl-tRNA synthetase class Ib catalytic domain-containing protein</fullName>
    </recommendedName>
</protein>
<keyword evidence="4" id="KW-0030">Aminoacyl-tRNA synthetase</keyword>
<reference evidence="6" key="1">
    <citation type="submission" date="2018-05" db="EMBL/GenBank/DDBJ databases">
        <authorList>
            <person name="Lanie J.A."/>
            <person name="Ng W.-L."/>
            <person name="Kazmierczak K.M."/>
            <person name="Andrzejewski T.M."/>
            <person name="Davidsen T.M."/>
            <person name="Wayne K.J."/>
            <person name="Tettelin H."/>
            <person name="Glass J.I."/>
            <person name="Rusch D."/>
            <person name="Podicherti R."/>
            <person name="Tsui H.-C.T."/>
            <person name="Winkler M.E."/>
        </authorList>
    </citation>
    <scope>NUCLEOTIDE SEQUENCE</scope>
</reference>
<name>A0A382RKI2_9ZZZZ</name>
<evidence type="ECO:0000256" key="1">
    <source>
        <dbReference type="ARBA" id="ARBA00022598"/>
    </source>
</evidence>
<evidence type="ECO:0000256" key="3">
    <source>
        <dbReference type="ARBA" id="ARBA00022840"/>
    </source>
</evidence>
<dbReference type="PROSITE" id="PS00178">
    <property type="entry name" value="AA_TRNA_LIGASE_I"/>
    <property type="match status" value="1"/>
</dbReference>
<dbReference type="AlphaFoldDB" id="A0A382RKI2"/>
<dbReference type="EMBL" id="UINC01122145">
    <property type="protein sequence ID" value="SVC97772.1"/>
    <property type="molecule type" value="Genomic_DNA"/>
</dbReference>
<sequence length="207" mass="23510">MPGEIRVRFAPSPTGLPHIGNIRTALFNWLFARHHGGKFIVRVEDTDQARLVPGSIEAMLDGLRWLNIDWDEGPEVGGPFGPYFQSERLNIYHDLAERLVSQGNAYHCYCAQKPSSNDDERQRDRRVSASADCNCRGLTPEEIVELSRGQESNVVRFAMPKEGVTRVNDLIRGEVEWRNETQNDFIIMKSDGFPTYHLAVVADDHLM</sequence>
<keyword evidence="3" id="KW-0067">ATP-binding</keyword>
<dbReference type="SUPFAM" id="SSF52374">
    <property type="entry name" value="Nucleotidylyl transferase"/>
    <property type="match status" value="1"/>
</dbReference>
<keyword evidence="1" id="KW-0436">Ligase</keyword>
<dbReference type="GO" id="GO:0004818">
    <property type="term" value="F:glutamate-tRNA ligase activity"/>
    <property type="evidence" value="ECO:0007669"/>
    <property type="project" value="TreeGrafter"/>
</dbReference>
<evidence type="ECO:0000313" key="6">
    <source>
        <dbReference type="EMBL" id="SVC97772.1"/>
    </source>
</evidence>
<dbReference type="PANTHER" id="PTHR43311">
    <property type="entry name" value="GLUTAMATE--TRNA LIGASE"/>
    <property type="match status" value="1"/>
</dbReference>
<dbReference type="GO" id="GO:0005524">
    <property type="term" value="F:ATP binding"/>
    <property type="evidence" value="ECO:0007669"/>
    <property type="project" value="UniProtKB-KW"/>
</dbReference>
<dbReference type="PANTHER" id="PTHR43311:SF2">
    <property type="entry name" value="GLUTAMATE--TRNA LIGASE, MITOCHONDRIAL-RELATED"/>
    <property type="match status" value="1"/>
</dbReference>